<dbReference type="InParanoid" id="A0A6J0TRH2"/>
<dbReference type="CTD" id="101059948"/>
<protein>
    <submittedName>
        <fullName evidence="2">Stabilizer of axonemal microtubules 3</fullName>
    </submittedName>
</protein>
<accession>A0A6J0TRH2</accession>
<dbReference type="PANTHER" id="PTHR37404:SF1">
    <property type="entry name" value="HCG1796489"/>
    <property type="match status" value="1"/>
</dbReference>
<proteinExistence type="predicted"/>
<dbReference type="InterPro" id="IPR053347">
    <property type="entry name" value="Axonemal_MT_stabilizer"/>
</dbReference>
<dbReference type="KEGG" id="pvt:110079162"/>
<evidence type="ECO:0000313" key="1">
    <source>
        <dbReference type="Proteomes" id="UP001652642"/>
    </source>
</evidence>
<dbReference type="Proteomes" id="UP001652642">
    <property type="component" value="Chromosome 6"/>
</dbReference>
<reference evidence="2" key="1">
    <citation type="submission" date="2025-08" db="UniProtKB">
        <authorList>
            <consortium name="RefSeq"/>
        </authorList>
    </citation>
    <scope>IDENTIFICATION</scope>
</reference>
<dbReference type="GeneID" id="110079162"/>
<gene>
    <name evidence="2" type="primary">SAXO3</name>
</gene>
<dbReference type="AlphaFoldDB" id="A0A6J0TRH2"/>
<dbReference type="PANTHER" id="PTHR37404">
    <property type="entry name" value="HCG1796489"/>
    <property type="match status" value="1"/>
</dbReference>
<keyword evidence="1" id="KW-1185">Reference proteome</keyword>
<dbReference type="OrthoDB" id="382863at2759"/>
<sequence length="332" mass="37567">MAKTPFPVFPLGWKVDSGTLVAAQPRRQDWRLTSSGVGLNYSPPLPFPPPYARSTIHEPLPPGSEKGCRDEVIPRLATTSQLAYGPKTPGGLLAHPRYAVAAAHWDIHYIKDLKEKLKLREWRFPLTTGNQKSEMRERYPGWPNQPQEATFHPGPQPFALAAHHTEGASKSMVASTRNEALEGRPFYIRDKAVLRLNEPYLSITSQDFRPFTQKERQGYVWGPGLKENLQGQDSYPLIREPGPMRDFIQFPLATRVPRLAPIAAAVPHHGLLPLSKESYQPPHDHKRTWDRFCPVEQPPTASYRVPVVEIMCIPHMYETEYKCYGSGKPKPV</sequence>
<name>A0A6J0TRH2_9SAUR</name>
<organism evidence="1 2">
    <name type="scientific">Pogona vitticeps</name>
    <name type="common">central bearded dragon</name>
    <dbReference type="NCBI Taxonomy" id="103695"/>
    <lineage>
        <taxon>Eukaryota</taxon>
        <taxon>Metazoa</taxon>
        <taxon>Chordata</taxon>
        <taxon>Craniata</taxon>
        <taxon>Vertebrata</taxon>
        <taxon>Euteleostomi</taxon>
        <taxon>Lepidosauria</taxon>
        <taxon>Squamata</taxon>
        <taxon>Bifurcata</taxon>
        <taxon>Unidentata</taxon>
        <taxon>Episquamata</taxon>
        <taxon>Toxicofera</taxon>
        <taxon>Iguania</taxon>
        <taxon>Acrodonta</taxon>
        <taxon>Agamidae</taxon>
        <taxon>Amphibolurinae</taxon>
        <taxon>Pogona</taxon>
    </lineage>
</organism>
<evidence type="ECO:0000313" key="2">
    <source>
        <dbReference type="RefSeq" id="XP_020649665.2"/>
    </source>
</evidence>
<dbReference type="RefSeq" id="XP_020649665.2">
    <property type="nucleotide sequence ID" value="XM_020794006.2"/>
</dbReference>